<dbReference type="AlphaFoldDB" id="A0A1M5QFG3"/>
<dbReference type="InterPro" id="IPR024654">
    <property type="entry name" value="Calcineurin-like_PHP_lpxH"/>
</dbReference>
<evidence type="ECO:0000259" key="3">
    <source>
        <dbReference type="Pfam" id="PF12850"/>
    </source>
</evidence>
<dbReference type="OrthoDB" id="9800565at2"/>
<dbReference type="PIRSF" id="PIRSF000883">
    <property type="entry name" value="Pesterase_MJ0912"/>
    <property type="match status" value="1"/>
</dbReference>
<dbReference type="RefSeq" id="WP_073335786.1">
    <property type="nucleotide sequence ID" value="NZ_FQXM01000002.1"/>
</dbReference>
<keyword evidence="5" id="KW-1185">Reference proteome</keyword>
<dbReference type="GO" id="GO:0016791">
    <property type="term" value="F:phosphatase activity"/>
    <property type="evidence" value="ECO:0007669"/>
    <property type="project" value="TreeGrafter"/>
</dbReference>
<name>A0A1M5QFG3_9CLOT</name>
<dbReference type="SUPFAM" id="SSF56300">
    <property type="entry name" value="Metallo-dependent phosphatases"/>
    <property type="match status" value="1"/>
</dbReference>
<organism evidence="4 5">
    <name type="scientific">Clostridium grantii DSM 8605</name>
    <dbReference type="NCBI Taxonomy" id="1121316"/>
    <lineage>
        <taxon>Bacteria</taxon>
        <taxon>Bacillati</taxon>
        <taxon>Bacillota</taxon>
        <taxon>Clostridia</taxon>
        <taxon>Eubacteriales</taxon>
        <taxon>Clostridiaceae</taxon>
        <taxon>Clostridium</taxon>
    </lineage>
</organism>
<dbReference type="InterPro" id="IPR000979">
    <property type="entry name" value="Phosphodiesterase_MJ0936/Vps29"/>
</dbReference>
<dbReference type="STRING" id="1121316.SAMN02745207_00047"/>
<dbReference type="EMBL" id="FQXM01000002">
    <property type="protein sequence ID" value="SHH12581.1"/>
    <property type="molecule type" value="Genomic_DNA"/>
</dbReference>
<comment type="cofactor">
    <cofactor evidence="2">
        <name>a divalent metal cation</name>
        <dbReference type="ChEBI" id="CHEBI:60240"/>
    </cofactor>
</comment>
<comment type="similarity">
    <text evidence="1 2">Belongs to the metallophosphoesterase superfamily. YfcE family.</text>
</comment>
<evidence type="ECO:0000313" key="4">
    <source>
        <dbReference type="EMBL" id="SHH12581.1"/>
    </source>
</evidence>
<sequence>MKIAVISDIHGNLEALKKAVQDIEKRKVNTIVCAGDLVGYGPYQNEVIEYINSKNILLIYGNYDAAVANNDVNFIKDTPFNKNFALPWSVNTVSEENKNWLKKLPESITLAINGKVIKVVHGSPLKVNQYLFEDAEDTKEIMEKFQGDVLVCAHTHLPFVKYFGDKMMINDGSVGKPKNATHNITYALINIDYEISAEIIELKHDNSALIEELKRLDVHKEVIDSFVEGK</sequence>
<keyword evidence="2" id="KW-0479">Metal-binding</keyword>
<evidence type="ECO:0000256" key="2">
    <source>
        <dbReference type="RuleBase" id="RU362039"/>
    </source>
</evidence>
<dbReference type="NCBIfam" id="TIGR00040">
    <property type="entry name" value="yfcE"/>
    <property type="match status" value="1"/>
</dbReference>
<dbReference type="Gene3D" id="3.60.21.10">
    <property type="match status" value="1"/>
</dbReference>
<evidence type="ECO:0000256" key="1">
    <source>
        <dbReference type="ARBA" id="ARBA00008950"/>
    </source>
</evidence>
<proteinExistence type="inferred from homology"/>
<dbReference type="Proteomes" id="UP000184447">
    <property type="component" value="Unassembled WGS sequence"/>
</dbReference>
<dbReference type="InterPro" id="IPR029052">
    <property type="entry name" value="Metallo-depent_PP-like"/>
</dbReference>
<accession>A0A1M5QFG3</accession>
<dbReference type="EC" id="3.1.4.-" evidence="2"/>
<dbReference type="InterPro" id="IPR011152">
    <property type="entry name" value="Pesterase_MJ0912"/>
</dbReference>
<dbReference type="PANTHER" id="PTHR42850">
    <property type="entry name" value="METALLOPHOSPHOESTERASE"/>
    <property type="match status" value="1"/>
</dbReference>
<gene>
    <name evidence="4" type="ORF">SAMN02745207_00047</name>
</gene>
<evidence type="ECO:0000313" key="5">
    <source>
        <dbReference type="Proteomes" id="UP000184447"/>
    </source>
</evidence>
<feature type="domain" description="Calcineurin-like phosphoesterase" evidence="3">
    <location>
        <begin position="1"/>
        <end position="192"/>
    </location>
</feature>
<dbReference type="GO" id="GO:0046872">
    <property type="term" value="F:metal ion binding"/>
    <property type="evidence" value="ECO:0007669"/>
    <property type="project" value="UniProtKB-KW"/>
</dbReference>
<dbReference type="Pfam" id="PF12850">
    <property type="entry name" value="Metallophos_2"/>
    <property type="match status" value="1"/>
</dbReference>
<dbReference type="PANTHER" id="PTHR42850:SF2">
    <property type="entry name" value="BLL5683 PROTEIN"/>
    <property type="match status" value="1"/>
</dbReference>
<dbReference type="InterPro" id="IPR050126">
    <property type="entry name" value="Ap4A_hydrolase"/>
</dbReference>
<protein>
    <recommendedName>
        <fullName evidence="2">Phosphoesterase</fullName>
        <ecNumber evidence="2">3.1.4.-</ecNumber>
    </recommendedName>
</protein>
<dbReference type="GO" id="GO:0005737">
    <property type="term" value="C:cytoplasm"/>
    <property type="evidence" value="ECO:0007669"/>
    <property type="project" value="TreeGrafter"/>
</dbReference>
<reference evidence="4 5" key="1">
    <citation type="submission" date="2016-11" db="EMBL/GenBank/DDBJ databases">
        <authorList>
            <person name="Jaros S."/>
            <person name="Januszkiewicz K."/>
            <person name="Wedrychowicz H."/>
        </authorList>
    </citation>
    <scope>NUCLEOTIDE SEQUENCE [LARGE SCALE GENOMIC DNA]</scope>
    <source>
        <strain evidence="4 5">DSM 8605</strain>
    </source>
</reference>